<dbReference type="KEGG" id="dpx:DAPPUDRAFT_97664"/>
<name>E9G1Y5_DAPPU</name>
<dbReference type="GO" id="GO:0006392">
    <property type="term" value="P:transcription elongation by mitochondrial RNA polymerase"/>
    <property type="evidence" value="ECO:0007669"/>
    <property type="project" value="InterPro"/>
</dbReference>
<dbReference type="PANTHER" id="PTHR21053:SF2">
    <property type="entry name" value="TRANSCRIPTION ELONGATION FACTOR, MITOCHONDRIAL"/>
    <property type="match status" value="1"/>
</dbReference>
<dbReference type="InParanoid" id="E9G1Y5"/>
<evidence type="ECO:0000313" key="1">
    <source>
        <dbReference type="EMBL" id="EFX86570.1"/>
    </source>
</evidence>
<accession>E9G1Y5</accession>
<dbReference type="GO" id="GO:0005739">
    <property type="term" value="C:mitochondrion"/>
    <property type="evidence" value="ECO:0007669"/>
    <property type="project" value="GOC"/>
</dbReference>
<gene>
    <name evidence="1" type="ORF">DAPPUDRAFT_97664</name>
</gene>
<dbReference type="STRING" id="6669.E9G1Y5"/>
<dbReference type="PhylomeDB" id="E9G1Y5"/>
<dbReference type="HOGENOM" id="CLU_1176482_0_0_1"/>
<dbReference type="InterPro" id="IPR039150">
    <property type="entry name" value="TEFM"/>
</dbReference>
<protein>
    <submittedName>
        <fullName evidence="1">Uncharacterized protein</fullName>
    </submittedName>
</protein>
<proteinExistence type="predicted"/>
<keyword evidence="2" id="KW-1185">Reference proteome</keyword>
<evidence type="ECO:0000313" key="2">
    <source>
        <dbReference type="Proteomes" id="UP000000305"/>
    </source>
</evidence>
<dbReference type="Proteomes" id="UP000000305">
    <property type="component" value="Unassembled WGS sequence"/>
</dbReference>
<dbReference type="EMBL" id="GL732529">
    <property type="protein sequence ID" value="EFX86570.1"/>
    <property type="molecule type" value="Genomic_DNA"/>
</dbReference>
<dbReference type="AlphaFoldDB" id="E9G1Y5"/>
<reference evidence="1 2" key="1">
    <citation type="journal article" date="2011" name="Science">
        <title>The ecoresponsive genome of Daphnia pulex.</title>
        <authorList>
            <person name="Colbourne J.K."/>
            <person name="Pfrender M.E."/>
            <person name="Gilbert D."/>
            <person name="Thomas W.K."/>
            <person name="Tucker A."/>
            <person name="Oakley T.H."/>
            <person name="Tokishita S."/>
            <person name="Aerts A."/>
            <person name="Arnold G.J."/>
            <person name="Basu M.K."/>
            <person name="Bauer D.J."/>
            <person name="Caceres C.E."/>
            <person name="Carmel L."/>
            <person name="Casola C."/>
            <person name="Choi J.H."/>
            <person name="Detter J.C."/>
            <person name="Dong Q."/>
            <person name="Dusheyko S."/>
            <person name="Eads B.D."/>
            <person name="Frohlich T."/>
            <person name="Geiler-Samerotte K.A."/>
            <person name="Gerlach D."/>
            <person name="Hatcher P."/>
            <person name="Jogdeo S."/>
            <person name="Krijgsveld J."/>
            <person name="Kriventseva E.V."/>
            <person name="Kultz D."/>
            <person name="Laforsch C."/>
            <person name="Lindquist E."/>
            <person name="Lopez J."/>
            <person name="Manak J.R."/>
            <person name="Muller J."/>
            <person name="Pangilinan J."/>
            <person name="Patwardhan R.P."/>
            <person name="Pitluck S."/>
            <person name="Pritham E.J."/>
            <person name="Rechtsteiner A."/>
            <person name="Rho M."/>
            <person name="Rogozin I.B."/>
            <person name="Sakarya O."/>
            <person name="Salamov A."/>
            <person name="Schaack S."/>
            <person name="Shapiro H."/>
            <person name="Shiga Y."/>
            <person name="Skalitzky C."/>
            <person name="Smith Z."/>
            <person name="Souvorov A."/>
            <person name="Sung W."/>
            <person name="Tang Z."/>
            <person name="Tsuchiya D."/>
            <person name="Tu H."/>
            <person name="Vos H."/>
            <person name="Wang M."/>
            <person name="Wolf Y.I."/>
            <person name="Yamagata H."/>
            <person name="Yamada T."/>
            <person name="Ye Y."/>
            <person name="Shaw J.R."/>
            <person name="Andrews J."/>
            <person name="Crease T.J."/>
            <person name="Tang H."/>
            <person name="Lucas S.M."/>
            <person name="Robertson H.M."/>
            <person name="Bork P."/>
            <person name="Koonin E.V."/>
            <person name="Zdobnov E.M."/>
            <person name="Grigoriev I.V."/>
            <person name="Lynch M."/>
            <person name="Boore J.L."/>
        </authorList>
    </citation>
    <scope>NUCLEOTIDE SEQUENCE [LARGE SCALE GENOMIC DNA]</scope>
</reference>
<dbReference type="OrthoDB" id="5949570at2759"/>
<sequence>MPSIKQGFERAARERNTCSMNESLIRREAITWAVLDTQLNEVVDCGSSSLFSEIVRVNSSSILDMAHQVKDLIPKSDLFVLEEKMWTRGGIKSNMDMGTNLLTFQAMLYALLNENYIPEESLHKVFYIQTKAILKLFNLKVGNERVSSQNIVHRMIRRSDVGYMLDNSWENMGSLEVTKDDYGRIGWSDPEMVKKIWTRDELWRENISNAILTAHAFTDLCLKEDGDALRLLWKRN</sequence>
<dbReference type="PANTHER" id="PTHR21053">
    <property type="entry name" value="TRANSCRIPTION ELONGATION FACTOR, MITOCHONDRIAL"/>
    <property type="match status" value="1"/>
</dbReference>
<organism evidence="1 2">
    <name type="scientific">Daphnia pulex</name>
    <name type="common">Water flea</name>
    <dbReference type="NCBI Taxonomy" id="6669"/>
    <lineage>
        <taxon>Eukaryota</taxon>
        <taxon>Metazoa</taxon>
        <taxon>Ecdysozoa</taxon>
        <taxon>Arthropoda</taxon>
        <taxon>Crustacea</taxon>
        <taxon>Branchiopoda</taxon>
        <taxon>Diplostraca</taxon>
        <taxon>Cladocera</taxon>
        <taxon>Anomopoda</taxon>
        <taxon>Daphniidae</taxon>
        <taxon>Daphnia</taxon>
    </lineage>
</organism>